<dbReference type="SUPFAM" id="SSF109998">
    <property type="entry name" value="Triger factor/SurA peptide-binding domain-like"/>
    <property type="match status" value="1"/>
</dbReference>
<keyword evidence="5 12" id="KW-1133">Transmembrane helix</keyword>
<evidence type="ECO:0000256" key="8">
    <source>
        <dbReference type="ARBA" id="ARBA00038408"/>
    </source>
</evidence>
<proteinExistence type="inferred from homology"/>
<evidence type="ECO:0000256" key="3">
    <source>
        <dbReference type="ARBA" id="ARBA00022519"/>
    </source>
</evidence>
<gene>
    <name evidence="14" type="ORF">GCL60_00050</name>
</gene>
<evidence type="ECO:0000256" key="5">
    <source>
        <dbReference type="ARBA" id="ARBA00022989"/>
    </source>
</evidence>
<comment type="caution">
    <text evidence="14">The sequence shown here is derived from an EMBL/GenBank/DDBJ whole genome shotgun (WGS) entry which is preliminary data.</text>
</comment>
<feature type="transmembrane region" description="Helical" evidence="12">
    <location>
        <begin position="16"/>
        <end position="37"/>
    </location>
</feature>
<evidence type="ECO:0000256" key="1">
    <source>
        <dbReference type="ARBA" id="ARBA00004382"/>
    </source>
</evidence>
<keyword evidence="4 12" id="KW-0812">Transmembrane</keyword>
<comment type="subcellular location">
    <subcellularLocation>
        <location evidence="1">Cell inner membrane</location>
        <topology evidence="1">Single-pass type II membrane protein</topology>
        <orientation evidence="1">Periplasmic side</orientation>
    </subcellularLocation>
</comment>
<dbReference type="OrthoDB" id="14196at2"/>
<dbReference type="InterPro" id="IPR046357">
    <property type="entry name" value="PPIase_dom_sf"/>
</dbReference>
<evidence type="ECO:0000256" key="6">
    <source>
        <dbReference type="ARBA" id="ARBA00023136"/>
    </source>
</evidence>
<keyword evidence="3" id="KW-0997">Cell inner membrane</keyword>
<feature type="domain" description="PpiC" evidence="13">
    <location>
        <begin position="238"/>
        <end position="347"/>
    </location>
</feature>
<evidence type="ECO:0000256" key="10">
    <source>
        <dbReference type="ARBA" id="ARBA00042775"/>
    </source>
</evidence>
<dbReference type="AlphaFoldDB" id="A0A6N6VVI1"/>
<dbReference type="PROSITE" id="PS51257">
    <property type="entry name" value="PROKAR_LIPOPROTEIN"/>
    <property type="match status" value="1"/>
</dbReference>
<evidence type="ECO:0000256" key="9">
    <source>
        <dbReference type="ARBA" id="ARBA00040743"/>
    </source>
</evidence>
<dbReference type="PANTHER" id="PTHR47529">
    <property type="entry name" value="PEPTIDYL-PROLYL CIS-TRANS ISOMERASE D"/>
    <property type="match status" value="1"/>
</dbReference>
<dbReference type="SUPFAM" id="SSF54534">
    <property type="entry name" value="FKBP-like"/>
    <property type="match status" value="1"/>
</dbReference>
<dbReference type="Gene3D" id="1.10.4030.10">
    <property type="entry name" value="Porin chaperone SurA, peptide-binding domain"/>
    <property type="match status" value="1"/>
</dbReference>
<evidence type="ECO:0000256" key="4">
    <source>
        <dbReference type="ARBA" id="ARBA00022692"/>
    </source>
</evidence>
<reference evidence="14 15" key="1">
    <citation type="submission" date="2019-10" db="EMBL/GenBank/DDBJ databases">
        <title>New species of Slilvanegrellaceae.</title>
        <authorList>
            <person name="Pitt A."/>
            <person name="Hahn M.W."/>
        </authorList>
    </citation>
    <scope>NUCLEOTIDE SEQUENCE [LARGE SCALE GENOMIC DNA]</scope>
    <source>
        <strain evidence="14 15">SP-Ram-0.45-NSY-1</strain>
    </source>
</reference>
<name>A0A6N6VVI1_9BACT</name>
<comment type="similarity">
    <text evidence="8">Belongs to the PpiD chaperone family.</text>
</comment>
<keyword evidence="7" id="KW-0143">Chaperone</keyword>
<dbReference type="RefSeq" id="WP_153417855.1">
    <property type="nucleotide sequence ID" value="NZ_WFLM01000001.1"/>
</dbReference>
<accession>A0A6N6VVI1</accession>
<dbReference type="Pfam" id="PF13624">
    <property type="entry name" value="SurA_N_3"/>
    <property type="match status" value="1"/>
</dbReference>
<evidence type="ECO:0000256" key="11">
    <source>
        <dbReference type="PROSITE-ProRule" id="PRU00278"/>
    </source>
</evidence>
<keyword evidence="2" id="KW-1003">Cell membrane</keyword>
<protein>
    <recommendedName>
        <fullName evidence="9">Periplasmic chaperone PpiD</fullName>
    </recommendedName>
    <alternativeName>
        <fullName evidence="10">Periplasmic folding chaperone</fullName>
    </alternativeName>
</protein>
<dbReference type="Pfam" id="PF00639">
    <property type="entry name" value="Rotamase"/>
    <property type="match status" value="1"/>
</dbReference>
<keyword evidence="11" id="KW-0697">Rotamase</keyword>
<keyword evidence="11" id="KW-0413">Isomerase</keyword>
<evidence type="ECO:0000256" key="7">
    <source>
        <dbReference type="ARBA" id="ARBA00023186"/>
    </source>
</evidence>
<dbReference type="PANTHER" id="PTHR47529:SF1">
    <property type="entry name" value="PERIPLASMIC CHAPERONE PPID"/>
    <property type="match status" value="1"/>
</dbReference>
<evidence type="ECO:0000259" key="13">
    <source>
        <dbReference type="PROSITE" id="PS50198"/>
    </source>
</evidence>
<sequence>MRLNTRIFSSVSTKSFVFGFVIVMACTAFIFTGFGSLNPRNLFGLDPNTAAQVGSDKIDMQQFAAVISSQLSQDTPPEQRKAIVQQVIQRMIEEKVLAEQAKSIGWIATDEEMAVLIKSIPQFQNPQTKQFEFQLFKNYIASQQMSELSFYSYLKQQLEIQKMNNLLYLPTPVSTSLAEAQDKINTTEFNLQYAVVSLPDAALKAKIADQAKKYADDKANQSNLNELYQNSKNQYQQKAQVKALSILISYKTAQRAQGDALKRSQEEAKTLAAQIESKLKSGTDFAKLASETNDDLNAKNNKGNIGFIDESNIDPKSAQAVLALNDKNPLSPIVETPFGYRIFKFTEGKAAVTKTFDDVKLQLAEQLVGNQIKQKLDTDLQKEINDAISAKNITKLNSILAENKITWQYVSKIYKTTDSFINELGMAKSLAQNVFSLKNPGDIIPKILDFGTKKAIIKLVSKNSPVTPKDQIEALKKQMMASSSQEFASSSQKSILKNYEKNDKIKINPALLN</sequence>
<dbReference type="Gene3D" id="3.10.50.40">
    <property type="match status" value="1"/>
</dbReference>
<evidence type="ECO:0000256" key="2">
    <source>
        <dbReference type="ARBA" id="ARBA00022475"/>
    </source>
</evidence>
<dbReference type="InterPro" id="IPR000297">
    <property type="entry name" value="PPIase_PpiC"/>
</dbReference>
<keyword evidence="6 12" id="KW-0472">Membrane</keyword>
<dbReference type="PROSITE" id="PS50198">
    <property type="entry name" value="PPIC_PPIASE_2"/>
    <property type="match status" value="1"/>
</dbReference>
<dbReference type="Proteomes" id="UP000437748">
    <property type="component" value="Unassembled WGS sequence"/>
</dbReference>
<dbReference type="InterPro" id="IPR027304">
    <property type="entry name" value="Trigger_fact/SurA_dom_sf"/>
</dbReference>
<dbReference type="GO" id="GO:0005886">
    <property type="term" value="C:plasma membrane"/>
    <property type="evidence" value="ECO:0007669"/>
    <property type="project" value="UniProtKB-SubCell"/>
</dbReference>
<evidence type="ECO:0000313" key="14">
    <source>
        <dbReference type="EMBL" id="KAB8040341.1"/>
    </source>
</evidence>
<dbReference type="InterPro" id="IPR052029">
    <property type="entry name" value="PpiD_chaperone"/>
</dbReference>
<dbReference type="GO" id="GO:0003755">
    <property type="term" value="F:peptidyl-prolyl cis-trans isomerase activity"/>
    <property type="evidence" value="ECO:0007669"/>
    <property type="project" value="UniProtKB-KW"/>
</dbReference>
<evidence type="ECO:0000256" key="12">
    <source>
        <dbReference type="SAM" id="Phobius"/>
    </source>
</evidence>
<dbReference type="EMBL" id="WFLM01000001">
    <property type="protein sequence ID" value="KAB8040341.1"/>
    <property type="molecule type" value="Genomic_DNA"/>
</dbReference>
<evidence type="ECO:0000313" key="15">
    <source>
        <dbReference type="Proteomes" id="UP000437748"/>
    </source>
</evidence>
<organism evidence="14 15">
    <name type="scientific">Silvanigrella paludirubra</name>
    <dbReference type="NCBI Taxonomy" id="2499159"/>
    <lineage>
        <taxon>Bacteria</taxon>
        <taxon>Pseudomonadati</taxon>
        <taxon>Bdellovibrionota</taxon>
        <taxon>Oligoflexia</taxon>
        <taxon>Silvanigrellales</taxon>
        <taxon>Silvanigrellaceae</taxon>
        <taxon>Silvanigrella</taxon>
    </lineage>
</organism>
<keyword evidence="15" id="KW-1185">Reference proteome</keyword>